<gene>
    <name evidence="15" type="ORF">TSA66_22310</name>
</gene>
<comment type="caution">
    <text evidence="15">The sequence shown here is derived from an EMBL/GenBank/DDBJ whole genome shotgun (WGS) entry which is preliminary data.</text>
</comment>
<dbReference type="Proteomes" id="UP000031572">
    <property type="component" value="Unassembled WGS sequence"/>
</dbReference>
<evidence type="ECO:0000256" key="3">
    <source>
        <dbReference type="ARBA" id="ARBA00005088"/>
    </source>
</evidence>
<keyword evidence="9 13" id="KW-0408">Iron</keyword>
<evidence type="ECO:0000256" key="10">
    <source>
        <dbReference type="ARBA" id="ARBA00023033"/>
    </source>
</evidence>
<keyword evidence="7 13" id="KW-0479">Metal-binding</keyword>
<proteinExistence type="inferred from homology"/>
<dbReference type="Pfam" id="PF00351">
    <property type="entry name" value="Biopterin_H"/>
    <property type="match status" value="1"/>
</dbReference>
<name>A0A0C1Y7S6_9BURK</name>
<dbReference type="CDD" id="cd03348">
    <property type="entry name" value="pro_PheOH"/>
    <property type="match status" value="1"/>
</dbReference>
<comment type="catalytic activity">
    <reaction evidence="1">
        <text>(6R)-L-erythro-5,6,7,8-tetrahydrobiopterin + L-phenylalanine + O2 = (4aS,6R)-4a-hydroxy-L-erythro-5,6,7,8-tetrahydrobiopterin + L-tyrosine</text>
        <dbReference type="Rhea" id="RHEA:20273"/>
        <dbReference type="ChEBI" id="CHEBI:15379"/>
        <dbReference type="ChEBI" id="CHEBI:15642"/>
        <dbReference type="ChEBI" id="CHEBI:58095"/>
        <dbReference type="ChEBI" id="CHEBI:58315"/>
        <dbReference type="ChEBI" id="CHEBI:59560"/>
        <dbReference type="EC" id="1.14.16.1"/>
    </reaction>
</comment>
<dbReference type="InterPro" id="IPR005960">
    <property type="entry name" value="Phe-4-hydroxylase_mono"/>
</dbReference>
<comment type="cofactor">
    <cofactor evidence="2 13">
        <name>Fe(2+)</name>
        <dbReference type="ChEBI" id="CHEBI:29033"/>
    </cofactor>
</comment>
<organism evidence="15 16">
    <name type="scientific">Noviherbaspirillum autotrophicum</name>
    <dbReference type="NCBI Taxonomy" id="709839"/>
    <lineage>
        <taxon>Bacteria</taxon>
        <taxon>Pseudomonadati</taxon>
        <taxon>Pseudomonadota</taxon>
        <taxon>Betaproteobacteria</taxon>
        <taxon>Burkholderiales</taxon>
        <taxon>Oxalobacteraceae</taxon>
        <taxon>Noviherbaspirillum</taxon>
    </lineage>
</organism>
<dbReference type="InterPro" id="IPR036329">
    <property type="entry name" value="Aro-AA_hydroxylase_C_sf"/>
</dbReference>
<evidence type="ECO:0000256" key="4">
    <source>
        <dbReference type="ARBA" id="ARBA00009712"/>
    </source>
</evidence>
<dbReference type="PROSITE" id="PS00367">
    <property type="entry name" value="BH4_AAA_HYDROXYL_1"/>
    <property type="match status" value="1"/>
</dbReference>
<dbReference type="Gene3D" id="1.10.800.10">
    <property type="entry name" value="Aromatic amino acid hydroxylase"/>
    <property type="match status" value="1"/>
</dbReference>
<dbReference type="PANTHER" id="PTHR11473">
    <property type="entry name" value="AROMATIC AMINO ACID HYDROXYLASE"/>
    <property type="match status" value="1"/>
</dbReference>
<dbReference type="GO" id="GO:0005506">
    <property type="term" value="F:iron ion binding"/>
    <property type="evidence" value="ECO:0007669"/>
    <property type="project" value="InterPro"/>
</dbReference>
<dbReference type="PRINTS" id="PR00372">
    <property type="entry name" value="FYWHYDRXLASE"/>
</dbReference>
<dbReference type="NCBIfam" id="NF008877">
    <property type="entry name" value="PRK11913.1-2"/>
    <property type="match status" value="1"/>
</dbReference>
<evidence type="ECO:0000256" key="11">
    <source>
        <dbReference type="ARBA" id="ARBA00023232"/>
    </source>
</evidence>
<dbReference type="InterPro" id="IPR001273">
    <property type="entry name" value="ArAA_hydroxylase"/>
</dbReference>
<evidence type="ECO:0000256" key="7">
    <source>
        <dbReference type="ARBA" id="ARBA00022723"/>
    </source>
</evidence>
<dbReference type="GO" id="GO:0004505">
    <property type="term" value="F:phenylalanine 4-monooxygenase activity"/>
    <property type="evidence" value="ECO:0007669"/>
    <property type="project" value="UniProtKB-EC"/>
</dbReference>
<dbReference type="GO" id="GO:0006559">
    <property type="term" value="P:L-phenylalanine catabolic process"/>
    <property type="evidence" value="ECO:0007669"/>
    <property type="project" value="UniProtKB-UniPathway"/>
</dbReference>
<evidence type="ECO:0000256" key="5">
    <source>
        <dbReference type="ARBA" id="ARBA00011995"/>
    </source>
</evidence>
<dbReference type="EMBL" id="JWJG01000028">
    <property type="protein sequence ID" value="KIF82938.1"/>
    <property type="molecule type" value="Genomic_DNA"/>
</dbReference>
<keyword evidence="16" id="KW-1185">Reference proteome</keyword>
<evidence type="ECO:0000256" key="13">
    <source>
        <dbReference type="PIRSR" id="PIRSR601273-2"/>
    </source>
</evidence>
<evidence type="ECO:0000256" key="2">
    <source>
        <dbReference type="ARBA" id="ARBA00001954"/>
    </source>
</evidence>
<comment type="pathway">
    <text evidence="3">Amino-acid degradation; L-phenylalanine degradation; acetoacetate and fumarate from L-phenylalanine: step 1/6.</text>
</comment>
<evidence type="ECO:0000259" key="14">
    <source>
        <dbReference type="PROSITE" id="PS51410"/>
    </source>
</evidence>
<dbReference type="NCBIfam" id="TIGR01267">
    <property type="entry name" value="Phe4hydrox_mono"/>
    <property type="match status" value="1"/>
</dbReference>
<feature type="domain" description="Biopterin-dependent aromatic amino acid hydroxylase family profile" evidence="14">
    <location>
        <begin position="1"/>
        <end position="300"/>
    </location>
</feature>
<protein>
    <recommendedName>
        <fullName evidence="6">Phenylalanine-4-hydroxylase</fullName>
        <ecNumber evidence="5">1.14.16.1</ecNumber>
    </recommendedName>
    <alternativeName>
        <fullName evidence="12">Phe-4-monooxygenase</fullName>
    </alternativeName>
</protein>
<sequence>MNTTVDQADFFKTLEEKSDGGKLRGNYSLADERYVVRQDWASYTREQHALWRRLYQRQAKLVPGRACDAFIDSLAGLDAADAIPQFERASDALYKATRWQLVAVPGLIPDQTFFEHLAARRFPVTVWLREPHEFDYIVEPDVFHDFFGHVPLLFNPVFADHLQEYGKGGLKALKLDALTYLARLYWYTVEFGLIQSPQGLRAYGAGILSSGGEIGYCLSSAKPRRILLDAERVMRTRYRIDSYQETYFVIRDFEHLFAATGPDFTPIYARLKAMASLPANSLLPGEENLPPNVSAEESVS</sequence>
<keyword evidence="8" id="KW-0560">Oxidoreductase</keyword>
<dbReference type="PANTHER" id="PTHR11473:SF24">
    <property type="entry name" value="PHENYLALANINE-4-HYDROXYLASE"/>
    <property type="match status" value="1"/>
</dbReference>
<evidence type="ECO:0000256" key="1">
    <source>
        <dbReference type="ARBA" id="ARBA00001060"/>
    </source>
</evidence>
<comment type="similarity">
    <text evidence="4">Belongs to the biopterin-dependent aromatic amino acid hydroxylase family.</text>
</comment>
<evidence type="ECO:0000313" key="15">
    <source>
        <dbReference type="EMBL" id="KIF82938.1"/>
    </source>
</evidence>
<dbReference type="AlphaFoldDB" id="A0A0C1Y7S6"/>
<feature type="binding site" evidence="13">
    <location>
        <position position="149"/>
    </location>
    <ligand>
        <name>Fe cation</name>
        <dbReference type="ChEBI" id="CHEBI:24875"/>
    </ligand>
</feature>
<feature type="binding site" evidence="13">
    <location>
        <position position="190"/>
    </location>
    <ligand>
        <name>Fe cation</name>
        <dbReference type="ChEBI" id="CHEBI:24875"/>
    </ligand>
</feature>
<evidence type="ECO:0000313" key="16">
    <source>
        <dbReference type="Proteomes" id="UP000031572"/>
    </source>
</evidence>
<dbReference type="UniPathway" id="UPA00139">
    <property type="reaction ID" value="UER00337"/>
</dbReference>
<dbReference type="PROSITE" id="PS51410">
    <property type="entry name" value="BH4_AAA_HYDROXYL_2"/>
    <property type="match status" value="1"/>
</dbReference>
<dbReference type="InterPro" id="IPR019774">
    <property type="entry name" value="Aromatic-AA_hydroxylase_C"/>
</dbReference>
<evidence type="ECO:0000256" key="12">
    <source>
        <dbReference type="ARBA" id="ARBA00029922"/>
    </source>
</evidence>
<dbReference type="InterPro" id="IPR036951">
    <property type="entry name" value="ArAA_hydroxylase_sf"/>
</dbReference>
<evidence type="ECO:0000256" key="9">
    <source>
        <dbReference type="ARBA" id="ARBA00023004"/>
    </source>
</evidence>
<reference evidence="15 16" key="1">
    <citation type="submission" date="2014-12" db="EMBL/GenBank/DDBJ databases">
        <title>Denitrispirillum autotrophicum gen. nov., sp. nov., Denitrifying, Facultatively Autotrophic Bacteria Isolated from Rice Paddy Soil.</title>
        <authorList>
            <person name="Ishii S."/>
            <person name="Ashida N."/>
            <person name="Ohno H."/>
            <person name="Otsuka S."/>
            <person name="Yokota A."/>
            <person name="Senoo K."/>
        </authorList>
    </citation>
    <scope>NUCLEOTIDE SEQUENCE [LARGE SCALE GENOMIC DNA]</scope>
    <source>
        <strain evidence="15 16">TSA66</strain>
    </source>
</reference>
<evidence type="ECO:0000256" key="6">
    <source>
        <dbReference type="ARBA" id="ARBA00020276"/>
    </source>
</evidence>
<dbReference type="SUPFAM" id="SSF56534">
    <property type="entry name" value="Aromatic aminoacid monoxygenases, catalytic and oligomerization domains"/>
    <property type="match status" value="1"/>
</dbReference>
<dbReference type="EC" id="1.14.16.1" evidence="5"/>
<dbReference type="STRING" id="709839.TSA66_22310"/>
<keyword evidence="11" id="KW-0585">Phenylalanine catabolism</keyword>
<dbReference type="InterPro" id="IPR018301">
    <property type="entry name" value="ArAA_hydroxylase_Fe/CU_BS"/>
</dbReference>
<feature type="binding site" evidence="13">
    <location>
        <position position="144"/>
    </location>
    <ligand>
        <name>Fe cation</name>
        <dbReference type="ChEBI" id="CHEBI:24875"/>
    </ligand>
</feature>
<dbReference type="OrthoDB" id="9780502at2"/>
<dbReference type="RefSeq" id="WP_040041569.1">
    <property type="nucleotide sequence ID" value="NZ_JWJG01000028.1"/>
</dbReference>
<keyword evidence="10" id="KW-0503">Monooxygenase</keyword>
<evidence type="ECO:0000256" key="8">
    <source>
        <dbReference type="ARBA" id="ARBA00023002"/>
    </source>
</evidence>
<accession>A0A0C1Y7S6</accession>